<gene>
    <name evidence="3" type="ORF">BJ878DRAFT_417792</name>
</gene>
<dbReference type="GO" id="GO:0005737">
    <property type="term" value="C:cytoplasm"/>
    <property type="evidence" value="ECO:0007669"/>
    <property type="project" value="TreeGrafter"/>
</dbReference>
<dbReference type="PANTHER" id="PTHR45808">
    <property type="entry name" value="RHO GTPASE-ACTIVATING PROTEIN 68F"/>
    <property type="match status" value="1"/>
</dbReference>
<dbReference type="Proteomes" id="UP000887226">
    <property type="component" value="Unassembled WGS sequence"/>
</dbReference>
<dbReference type="Pfam" id="PF00620">
    <property type="entry name" value="RhoGAP"/>
    <property type="match status" value="1"/>
</dbReference>
<evidence type="ECO:0000313" key="3">
    <source>
        <dbReference type="EMBL" id="KAG9246071.1"/>
    </source>
</evidence>
<sequence length="434" mass="48609">MKQPLHNRLNQTSNTWTVSSSEVLSEREDAYDRLEFVEEFNQLARKVMTAEKPNWFKRKILRRTSSLQSIKGDKTVKQRRSISDLSGRFRSKKDVLKDKDLQDLVRLCGLSLLYLPTEYAPRSLELPTCLRATAQYLIQHGIATRGIFRIPGSYSSVNALYNHYCTLDEEGDAIAGTVRCPTLPAHIKCDVYDVASAFKKFLSGLPNGLLGSLSVFCSLVSVHDQLQGGEPEMNKTKQTKIRARLIALTLLSLKSDYRRDLICAVFGLLSMIGRAAEIAPREDDRGRPLPTSDLMGYAPLGIVFGPLLLGDLLDNFTVRVGNPHGPLVITPVSSPKTRKERQPRSHMHKKSASSLINEAKAFNSQIDKVKVANDITEMLITHWRDVVRHMKTLQPSKSIKGTGHLCKNLLPETDGTLELPEAWSAILHVNFSLH</sequence>
<dbReference type="InterPro" id="IPR008936">
    <property type="entry name" value="Rho_GTPase_activation_prot"/>
</dbReference>
<dbReference type="PROSITE" id="PS50238">
    <property type="entry name" value="RHOGAP"/>
    <property type="match status" value="1"/>
</dbReference>
<evidence type="ECO:0000256" key="1">
    <source>
        <dbReference type="SAM" id="MobiDB-lite"/>
    </source>
</evidence>
<evidence type="ECO:0000259" key="2">
    <source>
        <dbReference type="PROSITE" id="PS50238"/>
    </source>
</evidence>
<dbReference type="GO" id="GO:0005096">
    <property type="term" value="F:GTPase activator activity"/>
    <property type="evidence" value="ECO:0007669"/>
    <property type="project" value="TreeGrafter"/>
</dbReference>
<feature type="region of interest" description="Disordered" evidence="1">
    <location>
        <begin position="329"/>
        <end position="352"/>
    </location>
</feature>
<dbReference type="SMART" id="SM00324">
    <property type="entry name" value="RhoGAP"/>
    <property type="match status" value="1"/>
</dbReference>
<feature type="domain" description="Rho-GAP" evidence="2">
    <location>
        <begin position="113"/>
        <end position="387"/>
    </location>
</feature>
<keyword evidence="4" id="KW-1185">Reference proteome</keyword>
<name>A0A9P7Z6A4_9HELO</name>
<dbReference type="InterPro" id="IPR000198">
    <property type="entry name" value="RhoGAP_dom"/>
</dbReference>
<feature type="compositionally biased region" description="Basic residues" evidence="1">
    <location>
        <begin position="336"/>
        <end position="351"/>
    </location>
</feature>
<accession>A0A9P7Z6A4</accession>
<proteinExistence type="predicted"/>
<dbReference type="CDD" id="cd00159">
    <property type="entry name" value="RhoGAP"/>
    <property type="match status" value="1"/>
</dbReference>
<dbReference type="PANTHER" id="PTHR45808:SF2">
    <property type="entry name" value="RHO GTPASE-ACTIVATING PROTEIN 68F"/>
    <property type="match status" value="1"/>
</dbReference>
<dbReference type="GO" id="GO:0007264">
    <property type="term" value="P:small GTPase-mediated signal transduction"/>
    <property type="evidence" value="ECO:0007669"/>
    <property type="project" value="TreeGrafter"/>
</dbReference>
<dbReference type="EMBL" id="MU253818">
    <property type="protein sequence ID" value="KAG9246071.1"/>
    <property type="molecule type" value="Genomic_DNA"/>
</dbReference>
<comment type="caution">
    <text evidence="3">The sequence shown here is derived from an EMBL/GenBank/DDBJ whole genome shotgun (WGS) entry which is preliminary data.</text>
</comment>
<reference evidence="3" key="1">
    <citation type="journal article" date="2021" name="IMA Fungus">
        <title>Genomic characterization of three marine fungi, including Emericellopsis atlantica sp. nov. with signatures of a generalist lifestyle and marine biomass degradation.</title>
        <authorList>
            <person name="Hagestad O.C."/>
            <person name="Hou L."/>
            <person name="Andersen J.H."/>
            <person name="Hansen E.H."/>
            <person name="Altermark B."/>
            <person name="Li C."/>
            <person name="Kuhnert E."/>
            <person name="Cox R.J."/>
            <person name="Crous P.W."/>
            <person name="Spatafora J.W."/>
            <person name="Lail K."/>
            <person name="Amirebrahimi M."/>
            <person name="Lipzen A."/>
            <person name="Pangilinan J."/>
            <person name="Andreopoulos W."/>
            <person name="Hayes R.D."/>
            <person name="Ng V."/>
            <person name="Grigoriev I.V."/>
            <person name="Jackson S.A."/>
            <person name="Sutton T.D.S."/>
            <person name="Dobson A.D.W."/>
            <person name="Rama T."/>
        </authorList>
    </citation>
    <scope>NUCLEOTIDE SEQUENCE</scope>
    <source>
        <strain evidence="3">TRa3180A</strain>
    </source>
</reference>
<protein>
    <submittedName>
        <fullName evidence="3">Rho GTPase activation protein</fullName>
    </submittedName>
</protein>
<dbReference type="Gene3D" id="1.10.555.10">
    <property type="entry name" value="Rho GTPase activation protein"/>
    <property type="match status" value="1"/>
</dbReference>
<dbReference type="OrthoDB" id="9994905at2759"/>
<organism evidence="3 4">
    <name type="scientific">Calycina marina</name>
    <dbReference type="NCBI Taxonomy" id="1763456"/>
    <lineage>
        <taxon>Eukaryota</taxon>
        <taxon>Fungi</taxon>
        <taxon>Dikarya</taxon>
        <taxon>Ascomycota</taxon>
        <taxon>Pezizomycotina</taxon>
        <taxon>Leotiomycetes</taxon>
        <taxon>Helotiales</taxon>
        <taxon>Pezizellaceae</taxon>
        <taxon>Calycina</taxon>
    </lineage>
</organism>
<evidence type="ECO:0000313" key="4">
    <source>
        <dbReference type="Proteomes" id="UP000887226"/>
    </source>
</evidence>
<dbReference type="AlphaFoldDB" id="A0A9P7Z6A4"/>
<dbReference type="SUPFAM" id="SSF48350">
    <property type="entry name" value="GTPase activation domain, GAP"/>
    <property type="match status" value="1"/>
</dbReference>